<evidence type="ECO:0000313" key="1">
    <source>
        <dbReference type="EMBL" id="EPR67843.1"/>
    </source>
</evidence>
<accession>S7WUT2</accession>
<comment type="caution">
    <text evidence="1">The sequence shown here is derived from an EMBL/GenBank/DDBJ whole genome shotgun (WGS) entry which is preliminary data.</text>
</comment>
<organism evidence="1 2">
    <name type="scientific">Cyclobacterium qasimii M12-11B</name>
    <dbReference type="NCBI Taxonomy" id="641524"/>
    <lineage>
        <taxon>Bacteria</taxon>
        <taxon>Pseudomonadati</taxon>
        <taxon>Bacteroidota</taxon>
        <taxon>Cytophagia</taxon>
        <taxon>Cytophagales</taxon>
        <taxon>Cyclobacteriaceae</taxon>
        <taxon>Cyclobacterium</taxon>
    </lineage>
</organism>
<dbReference type="EMBL" id="ATNM01000112">
    <property type="protein sequence ID" value="EPR67843.1"/>
    <property type="molecule type" value="Genomic_DNA"/>
</dbReference>
<dbReference type="Proteomes" id="UP000014974">
    <property type="component" value="Unassembled WGS sequence"/>
</dbReference>
<sequence length="103" mass="11691">MTKKQQSYLTYLVSSLVDYGRKLYIKGNAEGYVVPVLLPKDYPFTVEFEDISKGEAQEIIGHIKKKRLDDICRTTAVKIYLDGQGITLADFLMGKRIVIGIEM</sequence>
<dbReference type="AlphaFoldDB" id="S7WUT2"/>
<gene>
    <name evidence="1" type="ORF">ADICYQ_3139</name>
</gene>
<proteinExistence type="predicted"/>
<evidence type="ECO:0000313" key="2">
    <source>
        <dbReference type="Proteomes" id="UP000014974"/>
    </source>
</evidence>
<name>S7WUT2_9BACT</name>
<dbReference type="RefSeq" id="WP_020894224.1">
    <property type="nucleotide sequence ID" value="NZ_ATNM01000112.1"/>
</dbReference>
<protein>
    <submittedName>
        <fullName evidence="1">Uncharacterized protein</fullName>
    </submittedName>
</protein>
<reference evidence="1 2" key="1">
    <citation type="journal article" date="2013" name="Genome Announc.">
        <title>Draft Genome Sequence of Cyclobacterium qasimii Strain M12-11BT, Isolated from Arctic Marine Sediment.</title>
        <authorList>
            <person name="Shivaji S."/>
            <person name="Ara S."/>
            <person name="Singh A."/>
            <person name="Kumar Pinnaka A."/>
        </authorList>
    </citation>
    <scope>NUCLEOTIDE SEQUENCE [LARGE SCALE GENOMIC DNA]</scope>
    <source>
        <strain evidence="1 2">M12-11B</strain>
    </source>
</reference>